<evidence type="ECO:0000259" key="1">
    <source>
        <dbReference type="PROSITE" id="PS51186"/>
    </source>
</evidence>
<feature type="domain" description="N-acetyltransferase" evidence="1">
    <location>
        <begin position="1"/>
        <end position="91"/>
    </location>
</feature>
<dbReference type="InterPro" id="IPR000182">
    <property type="entry name" value="GNAT_dom"/>
</dbReference>
<dbReference type="EMBL" id="JBEQCT010000001">
    <property type="protein sequence ID" value="MFM2484331.1"/>
    <property type="molecule type" value="Genomic_DNA"/>
</dbReference>
<dbReference type="Gene3D" id="3.40.630.30">
    <property type="match status" value="1"/>
</dbReference>
<dbReference type="RefSeq" id="WP_408622464.1">
    <property type="nucleotide sequence ID" value="NZ_JBEQCT010000001.1"/>
</dbReference>
<dbReference type="Proteomes" id="UP001629953">
    <property type="component" value="Unassembled WGS sequence"/>
</dbReference>
<reference evidence="2 3" key="1">
    <citation type="journal article" date="2013" name="Int. J. Syst. Evol. Microbiol.">
        <title>Celerinatantimonas yamalensis sp. nov., a cold-adapted diazotrophic bacterium from a cold permafrost brine.</title>
        <authorList>
            <person name="Shcherbakova V."/>
            <person name="Chuvilskaya N."/>
            <person name="Rivkina E."/>
            <person name="Demidov N."/>
            <person name="Uchaeva V."/>
            <person name="Suetin S."/>
            <person name="Suzina N."/>
            <person name="Gilichinsky D."/>
        </authorList>
    </citation>
    <scope>NUCLEOTIDE SEQUENCE [LARGE SCALE GENOMIC DNA]</scope>
    <source>
        <strain evidence="2 3">C7</strain>
    </source>
</reference>
<evidence type="ECO:0000313" key="2">
    <source>
        <dbReference type="EMBL" id="MFM2484331.1"/>
    </source>
</evidence>
<name>A0ABW9G3U9_9GAMM</name>
<keyword evidence="3" id="KW-1185">Reference proteome</keyword>
<dbReference type="Pfam" id="PF13508">
    <property type="entry name" value="Acetyltransf_7"/>
    <property type="match status" value="1"/>
</dbReference>
<organism evidence="2 3">
    <name type="scientific">Celerinatantimonas yamalensis</name>
    <dbReference type="NCBI Taxonomy" id="559956"/>
    <lineage>
        <taxon>Bacteria</taxon>
        <taxon>Pseudomonadati</taxon>
        <taxon>Pseudomonadota</taxon>
        <taxon>Gammaproteobacteria</taxon>
        <taxon>Celerinatantimonadaceae</taxon>
        <taxon>Celerinatantimonas</taxon>
    </lineage>
</organism>
<protein>
    <submittedName>
        <fullName evidence="2">GNAT family N-acetyltransferase</fullName>
    </submittedName>
</protein>
<dbReference type="SUPFAM" id="SSF55729">
    <property type="entry name" value="Acyl-CoA N-acyltransferases (Nat)"/>
    <property type="match status" value="1"/>
</dbReference>
<sequence length="91" mass="9911">MFKNILGSILLSIVAFPYDVAISSKVRGKGVGTFMVNTLLLNAHRLGFTQINLVAVQGASRFWSRFGFEAKNEVPLCSRYGVGAVLMCAKI</sequence>
<dbReference type="PROSITE" id="PS51186">
    <property type="entry name" value="GNAT"/>
    <property type="match status" value="1"/>
</dbReference>
<dbReference type="InterPro" id="IPR016181">
    <property type="entry name" value="Acyl_CoA_acyltransferase"/>
</dbReference>
<gene>
    <name evidence="2" type="ORF">ABUE30_04485</name>
</gene>
<accession>A0ABW9G3U9</accession>
<evidence type="ECO:0000313" key="3">
    <source>
        <dbReference type="Proteomes" id="UP001629953"/>
    </source>
</evidence>
<comment type="caution">
    <text evidence="2">The sequence shown here is derived from an EMBL/GenBank/DDBJ whole genome shotgun (WGS) entry which is preliminary data.</text>
</comment>
<proteinExistence type="predicted"/>
<dbReference type="CDD" id="cd04301">
    <property type="entry name" value="NAT_SF"/>
    <property type="match status" value="1"/>
</dbReference>